<keyword evidence="1" id="KW-1133">Transmembrane helix</keyword>
<dbReference type="EMBL" id="LGPB01000077">
    <property type="protein sequence ID" value="KRG13425.1"/>
    <property type="molecule type" value="Genomic_DNA"/>
</dbReference>
<feature type="transmembrane region" description="Helical" evidence="1">
    <location>
        <begin position="12"/>
        <end position="32"/>
    </location>
</feature>
<protein>
    <submittedName>
        <fullName evidence="2">Uncharacterized protein</fullName>
    </submittedName>
</protein>
<keyword evidence="1" id="KW-0472">Membrane</keyword>
<feature type="transmembrane region" description="Helical" evidence="1">
    <location>
        <begin position="71"/>
        <end position="93"/>
    </location>
</feature>
<proteinExistence type="predicted"/>
<gene>
    <name evidence="2" type="ORF">ACA29_08925</name>
</gene>
<evidence type="ECO:0000256" key="1">
    <source>
        <dbReference type="SAM" id="Phobius"/>
    </source>
</evidence>
<dbReference type="PATRIC" id="fig|217031.4.peg.2949"/>
<keyword evidence="1" id="KW-0812">Transmembrane</keyword>
<reference evidence="2 3" key="1">
    <citation type="submission" date="2015-06" db="EMBL/GenBank/DDBJ databases">
        <title>Genome sequencing project of Bacillus galactosidilyticus PL133.</title>
        <authorList>
            <person name="Gaiero J."/>
            <person name="Nicol R."/>
            <person name="Habash M."/>
        </authorList>
    </citation>
    <scope>NUCLEOTIDE SEQUENCE [LARGE SCALE GENOMIC DNA]</scope>
    <source>
        <strain evidence="2 3">PL133</strain>
    </source>
</reference>
<accession>A0A0Q9YAN9</accession>
<dbReference type="Proteomes" id="UP000053881">
    <property type="component" value="Unassembled WGS sequence"/>
</dbReference>
<comment type="caution">
    <text evidence="2">The sequence shown here is derived from an EMBL/GenBank/DDBJ whole genome shotgun (WGS) entry which is preliminary data.</text>
</comment>
<evidence type="ECO:0000313" key="3">
    <source>
        <dbReference type="Proteomes" id="UP000053881"/>
    </source>
</evidence>
<dbReference type="AlphaFoldDB" id="A0A0Q9YAN9"/>
<evidence type="ECO:0000313" key="2">
    <source>
        <dbReference type="EMBL" id="KRG13425.1"/>
    </source>
</evidence>
<organism evidence="2 3">
    <name type="scientific">Lederbergia galactosidilytica</name>
    <dbReference type="NCBI Taxonomy" id="217031"/>
    <lineage>
        <taxon>Bacteria</taxon>
        <taxon>Bacillati</taxon>
        <taxon>Bacillota</taxon>
        <taxon>Bacilli</taxon>
        <taxon>Bacillales</taxon>
        <taxon>Bacillaceae</taxon>
        <taxon>Lederbergia</taxon>
    </lineage>
</organism>
<name>A0A0Q9YAN9_9BACI</name>
<sequence>MITWLENNKRFIIGFLATVTTTILFYIFYLVIVNQNVGSIESFVENQGSIESFVENQVIDNQLLFMVTLDILAKIMIGISAVYFILVVLKFLFDNLRKQVKGREKA</sequence>